<dbReference type="PROSITE" id="PS00893">
    <property type="entry name" value="NUDIX_BOX"/>
    <property type="match status" value="1"/>
</dbReference>
<dbReference type="PANTHER" id="PTHR11079:SF190">
    <property type="entry name" value="CYTOSINE DEAMINASE"/>
    <property type="match status" value="1"/>
</dbReference>
<organism evidence="12">
    <name type="scientific">mine drainage metagenome</name>
    <dbReference type="NCBI Taxonomy" id="410659"/>
    <lineage>
        <taxon>unclassified sequences</taxon>
        <taxon>metagenomes</taxon>
        <taxon>ecological metagenomes</taxon>
    </lineage>
</organism>
<feature type="domain" description="CMP/dCMP-type deaminase" evidence="11">
    <location>
        <begin position="140"/>
        <end position="257"/>
    </location>
</feature>
<dbReference type="GO" id="GO:0005737">
    <property type="term" value="C:cytoplasm"/>
    <property type="evidence" value="ECO:0007669"/>
    <property type="project" value="UniProtKB-SubCell"/>
</dbReference>
<evidence type="ECO:0000256" key="3">
    <source>
        <dbReference type="ARBA" id="ARBA00011738"/>
    </source>
</evidence>
<sequence length="286" mass="30944">MLLQHRSPSSHNGSTWGLPGGARDSGETAEEAALREAHEEAGIQSELIDIHLVHAENHGNWTYDTVIATGRVGLSAYAANHESLEVKWVPLAKVAQYDLHPSFAKAWPELLRKIVDLLAILNKGANVSGLSERIQKEKYMSDKEFLGAALAEAKLGRSEGGVPVGAALAVDGKLLGVGHNKRVQLGSAIRHGETDCLENIGRLPASVYQRSTLYTTLSPCDMCTGAILLYGIPRVVVGENVNFMGNEELLRSRGVEVVVVQDADCIQVMGDFIKECPEIWNEDIGV</sequence>
<dbReference type="GO" id="GO:0055086">
    <property type="term" value="P:nucleobase-containing small molecule metabolic process"/>
    <property type="evidence" value="ECO:0007669"/>
    <property type="project" value="UniProtKB-ARBA"/>
</dbReference>
<evidence type="ECO:0000256" key="6">
    <source>
        <dbReference type="ARBA" id="ARBA00022801"/>
    </source>
</evidence>
<dbReference type="PROSITE" id="PS51462">
    <property type="entry name" value="NUDIX"/>
    <property type="match status" value="1"/>
</dbReference>
<evidence type="ECO:0000256" key="4">
    <source>
        <dbReference type="ARBA" id="ARBA00022490"/>
    </source>
</evidence>
<dbReference type="PANTHER" id="PTHR11079">
    <property type="entry name" value="CYTOSINE DEAMINASE FAMILY MEMBER"/>
    <property type="match status" value="1"/>
</dbReference>
<dbReference type="AlphaFoldDB" id="A0A1J5QEK6"/>
<dbReference type="GO" id="GO:0052717">
    <property type="term" value="F:tRNA-specific adenosine-34 deaminase activity"/>
    <property type="evidence" value="ECO:0007669"/>
    <property type="project" value="UniProtKB-EC"/>
</dbReference>
<dbReference type="PRINTS" id="PR00502">
    <property type="entry name" value="NUDIXFAMILY"/>
</dbReference>
<keyword evidence="7" id="KW-0862">Zinc</keyword>
<evidence type="ECO:0000256" key="1">
    <source>
        <dbReference type="ARBA" id="ARBA00001947"/>
    </source>
</evidence>
<dbReference type="InterPro" id="IPR016193">
    <property type="entry name" value="Cytidine_deaminase-like"/>
</dbReference>
<evidence type="ECO:0000259" key="10">
    <source>
        <dbReference type="PROSITE" id="PS51462"/>
    </source>
</evidence>
<evidence type="ECO:0000256" key="7">
    <source>
        <dbReference type="ARBA" id="ARBA00022833"/>
    </source>
</evidence>
<dbReference type="InterPro" id="IPR020476">
    <property type="entry name" value="Nudix_hydrolase"/>
</dbReference>
<evidence type="ECO:0000313" key="12">
    <source>
        <dbReference type="EMBL" id="OIQ78396.1"/>
    </source>
</evidence>
<evidence type="ECO:0000256" key="8">
    <source>
        <dbReference type="ARBA" id="ARBA00060693"/>
    </source>
</evidence>
<keyword evidence="6 12" id="KW-0378">Hydrolase</keyword>
<dbReference type="GO" id="GO:0008835">
    <property type="term" value="F:diaminohydroxyphosphoribosylaminopyrimidine deaminase activity"/>
    <property type="evidence" value="ECO:0007669"/>
    <property type="project" value="TreeGrafter"/>
</dbReference>
<dbReference type="PROSITE" id="PS51747">
    <property type="entry name" value="CYT_DCMP_DEAMINASES_2"/>
    <property type="match status" value="1"/>
</dbReference>
<evidence type="ECO:0000256" key="9">
    <source>
        <dbReference type="SAM" id="MobiDB-lite"/>
    </source>
</evidence>
<evidence type="ECO:0000259" key="11">
    <source>
        <dbReference type="PROSITE" id="PS51747"/>
    </source>
</evidence>
<name>A0A1J5QEK6_9ZZZZ</name>
<dbReference type="InterPro" id="IPR015797">
    <property type="entry name" value="NUDIX_hydrolase-like_dom_sf"/>
</dbReference>
<proteinExistence type="predicted"/>
<dbReference type="CDD" id="cd01285">
    <property type="entry name" value="nucleoside_deaminase"/>
    <property type="match status" value="1"/>
</dbReference>
<accession>A0A1J5QEK6</accession>
<dbReference type="InterPro" id="IPR002125">
    <property type="entry name" value="CMP_dCMP_dom"/>
</dbReference>
<dbReference type="GO" id="GO:0072527">
    <property type="term" value="P:pyrimidine-containing compound metabolic process"/>
    <property type="evidence" value="ECO:0007669"/>
    <property type="project" value="UniProtKB-ARBA"/>
</dbReference>
<gene>
    <name evidence="12" type="primary">tadA_14</name>
    <name evidence="12" type="ORF">GALL_398990</name>
</gene>
<evidence type="ECO:0000256" key="5">
    <source>
        <dbReference type="ARBA" id="ARBA00022723"/>
    </source>
</evidence>
<keyword evidence="5" id="KW-0479">Metal-binding</keyword>
<dbReference type="Gene3D" id="3.40.140.10">
    <property type="entry name" value="Cytidine Deaminase, domain 2"/>
    <property type="match status" value="1"/>
</dbReference>
<dbReference type="EMBL" id="MLJW01001407">
    <property type="protein sequence ID" value="OIQ78396.1"/>
    <property type="molecule type" value="Genomic_DNA"/>
</dbReference>
<dbReference type="SUPFAM" id="SSF55811">
    <property type="entry name" value="Nudix"/>
    <property type="match status" value="1"/>
</dbReference>
<feature type="compositionally biased region" description="Polar residues" evidence="9">
    <location>
        <begin position="1"/>
        <end position="15"/>
    </location>
</feature>
<comment type="pathway">
    <text evidence="8">Pyrimidine metabolism.</text>
</comment>
<comment type="subcellular location">
    <subcellularLocation>
        <location evidence="2">Cytoplasm</location>
    </subcellularLocation>
</comment>
<feature type="domain" description="Nudix hydrolase" evidence="10">
    <location>
        <begin position="1"/>
        <end position="111"/>
    </location>
</feature>
<feature type="region of interest" description="Disordered" evidence="9">
    <location>
        <begin position="1"/>
        <end position="30"/>
    </location>
</feature>
<dbReference type="Pfam" id="PF00383">
    <property type="entry name" value="dCMP_cyt_deam_1"/>
    <property type="match status" value="1"/>
</dbReference>
<keyword evidence="4" id="KW-0963">Cytoplasm</keyword>
<dbReference type="GO" id="GO:0046872">
    <property type="term" value="F:metal ion binding"/>
    <property type="evidence" value="ECO:0007669"/>
    <property type="project" value="UniProtKB-KW"/>
</dbReference>
<dbReference type="Pfam" id="PF00293">
    <property type="entry name" value="NUDIX"/>
    <property type="match status" value="1"/>
</dbReference>
<dbReference type="InterPro" id="IPR000086">
    <property type="entry name" value="NUDIX_hydrolase_dom"/>
</dbReference>
<dbReference type="InterPro" id="IPR020084">
    <property type="entry name" value="NUDIX_hydrolase_CS"/>
</dbReference>
<comment type="cofactor">
    <cofactor evidence="1">
        <name>Zn(2+)</name>
        <dbReference type="ChEBI" id="CHEBI:29105"/>
    </cofactor>
</comment>
<dbReference type="Gene3D" id="3.90.79.10">
    <property type="entry name" value="Nucleoside Triphosphate Pyrophosphohydrolase"/>
    <property type="match status" value="1"/>
</dbReference>
<dbReference type="EC" id="3.5.4.33" evidence="12"/>
<reference evidence="12" key="1">
    <citation type="submission" date="2016-10" db="EMBL/GenBank/DDBJ databases">
        <title>Sequence of Gallionella enrichment culture.</title>
        <authorList>
            <person name="Poehlein A."/>
            <person name="Muehling M."/>
            <person name="Daniel R."/>
        </authorList>
    </citation>
    <scope>NUCLEOTIDE SEQUENCE</scope>
</reference>
<evidence type="ECO:0000256" key="2">
    <source>
        <dbReference type="ARBA" id="ARBA00004496"/>
    </source>
</evidence>
<dbReference type="FunFam" id="3.40.140.10:FF:000016">
    <property type="entry name" value="Cytosine deaminase"/>
    <property type="match status" value="1"/>
</dbReference>
<protein>
    <submittedName>
        <fullName evidence="12">tRNA-specific adenosine deaminase</fullName>
        <ecNumber evidence="12">3.5.4.33</ecNumber>
    </submittedName>
</protein>
<dbReference type="SUPFAM" id="SSF53927">
    <property type="entry name" value="Cytidine deaminase-like"/>
    <property type="match status" value="1"/>
</dbReference>
<comment type="caution">
    <text evidence="12">The sequence shown here is derived from an EMBL/GenBank/DDBJ whole genome shotgun (WGS) entry which is preliminary data.</text>
</comment>
<comment type="subunit">
    <text evidence="3">Homodimer.</text>
</comment>